<dbReference type="GO" id="GO:0008270">
    <property type="term" value="F:zinc ion binding"/>
    <property type="evidence" value="ECO:0007669"/>
    <property type="project" value="InterPro"/>
</dbReference>
<accession>A0A7Y5ZXB0</accession>
<keyword evidence="1 4" id="KW-0479">Metal-binding</keyword>
<feature type="binding site" description="via carbamate group" evidence="4">
    <location>
        <position position="148"/>
    </location>
    <ligand>
        <name>Zn(2+)</name>
        <dbReference type="ChEBI" id="CHEBI:29105"/>
        <label>1</label>
    </ligand>
</feature>
<protein>
    <submittedName>
        <fullName evidence="6">Phosphotriesterase-related protein</fullName>
    </submittedName>
</protein>
<dbReference type="InterPro" id="IPR032466">
    <property type="entry name" value="Metal_Hydrolase"/>
</dbReference>
<proteinExistence type="inferred from homology"/>
<dbReference type="PROSITE" id="PS51347">
    <property type="entry name" value="PHOSPHOTRIESTERASE_2"/>
    <property type="match status" value="1"/>
</dbReference>
<keyword evidence="7" id="KW-1185">Reference proteome</keyword>
<evidence type="ECO:0000256" key="3">
    <source>
        <dbReference type="PIRSR" id="PIRSR601559-50"/>
    </source>
</evidence>
<dbReference type="PANTHER" id="PTHR10819">
    <property type="entry name" value="PHOSPHOTRIESTERASE-RELATED"/>
    <property type="match status" value="1"/>
</dbReference>
<comment type="caution">
    <text evidence="6">The sequence shown here is derived from an EMBL/GenBank/DDBJ whole genome shotgun (WGS) entry which is preliminary data.</text>
</comment>
<evidence type="ECO:0000256" key="2">
    <source>
        <dbReference type="ARBA" id="ARBA00022801"/>
    </source>
</evidence>
<feature type="binding site" evidence="4">
    <location>
        <position position="267"/>
    </location>
    <ligand>
        <name>Zn(2+)</name>
        <dbReference type="ChEBI" id="CHEBI:29105"/>
        <label>1</label>
    </ligand>
</feature>
<dbReference type="Pfam" id="PF02126">
    <property type="entry name" value="PTE"/>
    <property type="match status" value="1"/>
</dbReference>
<feature type="modified residue" description="N6-carboxylysine" evidence="3 5">
    <location>
        <position position="148"/>
    </location>
</feature>
<name>A0A7Y5ZXB0_9CELL</name>
<sequence>MTTVGEVHTFRGPVSTADLGTTLLHEHVFVRDHELEVNLPDPEWDPAAMVAAAVDGLRRAHALGVRSVVDLTVPGLGRDVALVAQVAARSPVHLLASTGWYAPSALPVTFGVRGPGLLIDGPDPLDALFVRDIEQGIAGTGVRAAMLKIVLDRAGATPDVLRVLAAAAAAHRRTGVPVTVHTDPATHRGREALELLGRHGVDPSRVILGHSGDSEDVDELRALLDSGATIGMDRFGMEHVLPDDRRVRTVLALLRLGYADRMVLSQDAAFYSRVTPPSWRRAHAPHWHLENLPRRVLPMLRAGGATEEDLHQMLVANPARLLATAPVAAGARTGPAAREEER</sequence>
<dbReference type="Gene3D" id="3.20.20.140">
    <property type="entry name" value="Metal-dependent hydrolases"/>
    <property type="match status" value="1"/>
</dbReference>
<evidence type="ECO:0000256" key="1">
    <source>
        <dbReference type="ARBA" id="ARBA00022723"/>
    </source>
</evidence>
<dbReference type="GO" id="GO:0016788">
    <property type="term" value="F:hydrolase activity, acting on ester bonds"/>
    <property type="evidence" value="ECO:0007669"/>
    <property type="project" value="InterPro"/>
</dbReference>
<feature type="binding site" evidence="4">
    <location>
        <position position="27"/>
    </location>
    <ligand>
        <name>Zn(2+)</name>
        <dbReference type="ChEBI" id="CHEBI:29105"/>
        <label>1</label>
    </ligand>
</feature>
<reference evidence="6 7" key="1">
    <citation type="submission" date="2020-05" db="EMBL/GenBank/DDBJ databases">
        <title>Genome Sequencing of Type Strains.</title>
        <authorList>
            <person name="Lemaire J.F."/>
            <person name="Inderbitzin P."/>
            <person name="Gregorio O.A."/>
            <person name="Collins S.B."/>
            <person name="Wespe N."/>
            <person name="Knight-Connoni V."/>
        </authorList>
    </citation>
    <scope>NUCLEOTIDE SEQUENCE [LARGE SCALE GENOMIC DNA]</scope>
    <source>
        <strain evidence="6 7">ATCC 25174</strain>
    </source>
</reference>
<feature type="binding site" evidence="4">
    <location>
        <position position="210"/>
    </location>
    <ligand>
        <name>Zn(2+)</name>
        <dbReference type="ChEBI" id="CHEBI:29105"/>
        <label>2</label>
    </ligand>
</feature>
<feature type="binding site" description="via carbamate group" evidence="4">
    <location>
        <position position="148"/>
    </location>
    <ligand>
        <name>Zn(2+)</name>
        <dbReference type="ChEBI" id="CHEBI:29105"/>
        <label>2</label>
    </ligand>
</feature>
<dbReference type="Proteomes" id="UP000565724">
    <property type="component" value="Unassembled WGS sequence"/>
</dbReference>
<comment type="similarity">
    <text evidence="5">Belongs to the metallo-dependent hydrolases superfamily. Phosphotriesterase family.</text>
</comment>
<organism evidence="6 7">
    <name type="scientific">Cellulomonas humilata</name>
    <dbReference type="NCBI Taxonomy" id="144055"/>
    <lineage>
        <taxon>Bacteria</taxon>
        <taxon>Bacillati</taxon>
        <taxon>Actinomycetota</taxon>
        <taxon>Actinomycetes</taxon>
        <taxon>Micrococcales</taxon>
        <taxon>Cellulomonadaceae</taxon>
        <taxon>Cellulomonas</taxon>
    </lineage>
</organism>
<dbReference type="SUPFAM" id="SSF51556">
    <property type="entry name" value="Metallo-dependent hydrolases"/>
    <property type="match status" value="1"/>
</dbReference>
<evidence type="ECO:0000313" key="6">
    <source>
        <dbReference type="EMBL" id="NUU15779.1"/>
    </source>
</evidence>
<dbReference type="AlphaFoldDB" id="A0A7Y5ZXB0"/>
<evidence type="ECO:0000256" key="5">
    <source>
        <dbReference type="PROSITE-ProRule" id="PRU00679"/>
    </source>
</evidence>
<dbReference type="InterPro" id="IPR001559">
    <property type="entry name" value="Phosphotriesterase"/>
</dbReference>
<dbReference type="PROSITE" id="PS01322">
    <property type="entry name" value="PHOSPHOTRIESTERASE_1"/>
    <property type="match status" value="1"/>
</dbReference>
<dbReference type="EMBL" id="JABMCI010000034">
    <property type="protein sequence ID" value="NUU15779.1"/>
    <property type="molecule type" value="Genomic_DNA"/>
</dbReference>
<evidence type="ECO:0000313" key="7">
    <source>
        <dbReference type="Proteomes" id="UP000565724"/>
    </source>
</evidence>
<keyword evidence="2" id="KW-0378">Hydrolase</keyword>
<evidence type="ECO:0000256" key="4">
    <source>
        <dbReference type="PIRSR" id="PIRSR601559-51"/>
    </source>
</evidence>
<dbReference type="PANTHER" id="PTHR10819:SF3">
    <property type="entry name" value="PHOSPHOTRIESTERASE-RELATED PROTEIN"/>
    <property type="match status" value="1"/>
</dbReference>
<dbReference type="InterPro" id="IPR017947">
    <property type="entry name" value="AryldialkylPase_Zn-BS"/>
</dbReference>
<comment type="cofactor">
    <cofactor evidence="4">
        <name>a divalent metal cation</name>
        <dbReference type="ChEBI" id="CHEBI:60240"/>
    </cofactor>
    <text evidence="4">Binds 2 divalent metal cations per subunit.</text>
</comment>
<feature type="binding site" evidence="4">
    <location>
        <position position="25"/>
    </location>
    <ligand>
        <name>Zn(2+)</name>
        <dbReference type="ChEBI" id="CHEBI:29105"/>
        <label>1</label>
    </ligand>
</feature>
<dbReference type="RefSeq" id="WP_175345689.1">
    <property type="nucleotide sequence ID" value="NZ_JABMCI010000034.1"/>
</dbReference>
<gene>
    <name evidence="6" type="ORF">HP550_00755</name>
</gene>
<feature type="binding site" evidence="4">
    <location>
        <position position="181"/>
    </location>
    <ligand>
        <name>Zn(2+)</name>
        <dbReference type="ChEBI" id="CHEBI:29105"/>
        <label>2</label>
    </ligand>
</feature>